<proteinExistence type="predicted"/>
<dbReference type="KEGG" id="nfl:COO91_05926"/>
<dbReference type="EMBL" id="CP024785">
    <property type="protein sequence ID" value="AUB39929.1"/>
    <property type="molecule type" value="Genomic_DNA"/>
</dbReference>
<organism evidence="2 3">
    <name type="scientific">Nostoc flagelliforme CCNUN1</name>
    <dbReference type="NCBI Taxonomy" id="2038116"/>
    <lineage>
        <taxon>Bacteria</taxon>
        <taxon>Bacillati</taxon>
        <taxon>Cyanobacteriota</taxon>
        <taxon>Cyanophyceae</taxon>
        <taxon>Nostocales</taxon>
        <taxon>Nostocaceae</taxon>
        <taxon>Nostoc</taxon>
    </lineage>
</organism>
<gene>
    <name evidence="2" type="ORF">COO91_05926</name>
</gene>
<keyword evidence="1" id="KW-1133">Transmembrane helix</keyword>
<dbReference type="AlphaFoldDB" id="A0A2K8SWU7"/>
<evidence type="ECO:0000256" key="1">
    <source>
        <dbReference type="SAM" id="Phobius"/>
    </source>
</evidence>
<evidence type="ECO:0000313" key="3">
    <source>
        <dbReference type="Proteomes" id="UP000232003"/>
    </source>
</evidence>
<sequence>MPKSIVQRIAMPYHLRAGRYANVEASYAERLSATRCANGEKAVRFATIVFSSVAVVLTTCHSAFAQLNIGRYGIQQGLEYEYLQYQINNQNLSQMRVIPGCDVGFGLTCNKTGSVIQRLLDSNDGASYQDLLIRAAGGEENFQNFASFYGNNPNLSEVPYASFWRNQSPAIMDGSQYLLGQPVGRNPVEGLGLVTKQFYWSPYSGTNNSVSLRDGLIDLKLSYGRLLFEEASKIPNIKDEIQSLGLSPEMTNFYLDKISTGLDALSSGNPNQLQQRIFEILSFPYSEDGGELGRPINAIPQEFSQILGEDIPGDILLSDNPLALDGEAMGLDTSPALGDVLVQDSPDSFPLWPIFGIGGLALILLLLLDGDNSSAQASVSSENPPLSLTSTGECDLTPSGNDSDHTQIIEIPCNVTPKTPTEVKKVVEPSMIKALILLIVLLCIVRYKHRSLKIRNS</sequence>
<name>A0A2K8SWU7_9NOSO</name>
<evidence type="ECO:0000313" key="2">
    <source>
        <dbReference type="EMBL" id="AUB39929.1"/>
    </source>
</evidence>
<dbReference type="RefSeq" id="WP_225912163.1">
    <property type="nucleotide sequence ID" value="NZ_CAWNNC010000001.1"/>
</dbReference>
<feature type="transmembrane region" description="Helical" evidence="1">
    <location>
        <begin position="430"/>
        <end position="447"/>
    </location>
</feature>
<protein>
    <submittedName>
        <fullName evidence="2">Uncharacterized protein</fullName>
    </submittedName>
</protein>
<reference evidence="2 3" key="1">
    <citation type="submission" date="2017-11" db="EMBL/GenBank/DDBJ databases">
        <title>Complete genome of a free-living desiccation-tolerant cyanobacterium and its photosynthetic adaptation to extreme terrestrial habitat.</title>
        <authorList>
            <person name="Shang J."/>
        </authorList>
    </citation>
    <scope>NUCLEOTIDE SEQUENCE [LARGE SCALE GENOMIC DNA]</scope>
    <source>
        <strain evidence="2 3">CCNUN1</strain>
    </source>
</reference>
<keyword evidence="1" id="KW-0812">Transmembrane</keyword>
<keyword evidence="1" id="KW-0472">Membrane</keyword>
<accession>A0A2K8SWU7</accession>
<dbReference type="Proteomes" id="UP000232003">
    <property type="component" value="Chromosome"/>
</dbReference>
<keyword evidence="3" id="KW-1185">Reference proteome</keyword>